<dbReference type="EMBL" id="KN728946">
    <property type="protein sequence ID" value="KIH62999.1"/>
    <property type="molecule type" value="Genomic_DNA"/>
</dbReference>
<evidence type="ECO:0000256" key="1">
    <source>
        <dbReference type="SAM" id="MobiDB-lite"/>
    </source>
</evidence>
<protein>
    <submittedName>
        <fullName evidence="2">Uncharacterized protein</fullName>
    </submittedName>
</protein>
<dbReference type="Proteomes" id="UP000054047">
    <property type="component" value="Unassembled WGS sequence"/>
</dbReference>
<dbReference type="AlphaFoldDB" id="A0A0C2GVC9"/>
<gene>
    <name evidence="2" type="ORF">ANCDUO_06711</name>
</gene>
<name>A0A0C2GVC9_9BILA</name>
<sequence>MQGNLRAPKPPREGCLRRPSSWFASVEPRGLKATPIDVQARNTVQRSNERRPEGGTSNTVGRSRRGKKTIRNTRRVRQS</sequence>
<evidence type="ECO:0000313" key="2">
    <source>
        <dbReference type="EMBL" id="KIH62999.1"/>
    </source>
</evidence>
<reference evidence="2 3" key="1">
    <citation type="submission" date="2013-12" db="EMBL/GenBank/DDBJ databases">
        <title>Draft genome of the parsitic nematode Ancylostoma duodenale.</title>
        <authorList>
            <person name="Mitreva M."/>
        </authorList>
    </citation>
    <scope>NUCLEOTIDE SEQUENCE [LARGE SCALE GENOMIC DNA]</scope>
    <source>
        <strain evidence="2 3">Zhejiang</strain>
    </source>
</reference>
<accession>A0A0C2GVC9</accession>
<evidence type="ECO:0000313" key="3">
    <source>
        <dbReference type="Proteomes" id="UP000054047"/>
    </source>
</evidence>
<feature type="region of interest" description="Disordered" evidence="1">
    <location>
        <begin position="1"/>
        <end position="21"/>
    </location>
</feature>
<feature type="region of interest" description="Disordered" evidence="1">
    <location>
        <begin position="33"/>
        <end position="79"/>
    </location>
</feature>
<keyword evidence="3" id="KW-1185">Reference proteome</keyword>
<organism evidence="2 3">
    <name type="scientific">Ancylostoma duodenale</name>
    <dbReference type="NCBI Taxonomy" id="51022"/>
    <lineage>
        <taxon>Eukaryota</taxon>
        <taxon>Metazoa</taxon>
        <taxon>Ecdysozoa</taxon>
        <taxon>Nematoda</taxon>
        <taxon>Chromadorea</taxon>
        <taxon>Rhabditida</taxon>
        <taxon>Rhabditina</taxon>
        <taxon>Rhabditomorpha</taxon>
        <taxon>Strongyloidea</taxon>
        <taxon>Ancylostomatidae</taxon>
        <taxon>Ancylostomatinae</taxon>
        <taxon>Ancylostoma</taxon>
    </lineage>
</organism>
<feature type="compositionally biased region" description="Basic residues" evidence="1">
    <location>
        <begin position="62"/>
        <end position="79"/>
    </location>
</feature>
<proteinExistence type="predicted"/>